<feature type="region of interest" description="Disordered" evidence="1">
    <location>
        <begin position="210"/>
        <end position="232"/>
    </location>
</feature>
<evidence type="ECO:0000313" key="3">
    <source>
        <dbReference type="Proteomes" id="UP000814243"/>
    </source>
</evidence>
<reference evidence="2" key="1">
    <citation type="journal article" date="2021" name="G3 (Bethesda)">
        <title>Genome and transcriptome analysis of the beet armyworm Spodoptera exigua reveals targets for pest control. .</title>
        <authorList>
            <person name="Simon S."/>
            <person name="Breeschoten T."/>
            <person name="Jansen H.J."/>
            <person name="Dirks R.P."/>
            <person name="Schranz M.E."/>
            <person name="Ros V.I.D."/>
        </authorList>
    </citation>
    <scope>NUCLEOTIDE SEQUENCE</scope>
    <source>
        <strain evidence="2">TB_SE_WUR_2020</strain>
    </source>
</reference>
<proteinExistence type="predicted"/>
<dbReference type="PANTHER" id="PTHR10773">
    <property type="entry name" value="DNA-DIRECTED RNA POLYMERASES I, II, AND III SUBUNIT RPABC2"/>
    <property type="match status" value="1"/>
</dbReference>
<gene>
    <name evidence="2" type="ORF">HF086_003597</name>
</gene>
<evidence type="ECO:0000256" key="1">
    <source>
        <dbReference type="SAM" id="MobiDB-lite"/>
    </source>
</evidence>
<feature type="compositionally biased region" description="Basic residues" evidence="1">
    <location>
        <begin position="223"/>
        <end position="232"/>
    </location>
</feature>
<dbReference type="PANTHER" id="PTHR10773:SF19">
    <property type="match status" value="1"/>
</dbReference>
<accession>A0A922MMF7</accession>
<evidence type="ECO:0000313" key="2">
    <source>
        <dbReference type="EMBL" id="KAH9639066.1"/>
    </source>
</evidence>
<comment type="caution">
    <text evidence="2">The sequence shown here is derived from an EMBL/GenBank/DDBJ whole genome shotgun (WGS) entry which is preliminary data.</text>
</comment>
<feature type="compositionally biased region" description="Polar residues" evidence="1">
    <location>
        <begin position="210"/>
        <end position="222"/>
    </location>
</feature>
<dbReference type="EMBL" id="JACEFF010000357">
    <property type="protein sequence ID" value="KAH9639066.1"/>
    <property type="molecule type" value="Genomic_DNA"/>
</dbReference>
<dbReference type="AlphaFoldDB" id="A0A922MMF7"/>
<dbReference type="Proteomes" id="UP000814243">
    <property type="component" value="Unassembled WGS sequence"/>
</dbReference>
<organism evidence="2 3">
    <name type="scientific">Spodoptera exigua</name>
    <name type="common">Beet armyworm</name>
    <name type="synonym">Noctua fulgens</name>
    <dbReference type="NCBI Taxonomy" id="7107"/>
    <lineage>
        <taxon>Eukaryota</taxon>
        <taxon>Metazoa</taxon>
        <taxon>Ecdysozoa</taxon>
        <taxon>Arthropoda</taxon>
        <taxon>Hexapoda</taxon>
        <taxon>Insecta</taxon>
        <taxon>Pterygota</taxon>
        <taxon>Neoptera</taxon>
        <taxon>Endopterygota</taxon>
        <taxon>Lepidoptera</taxon>
        <taxon>Glossata</taxon>
        <taxon>Ditrysia</taxon>
        <taxon>Noctuoidea</taxon>
        <taxon>Noctuidae</taxon>
        <taxon>Amphipyrinae</taxon>
        <taxon>Spodoptera</taxon>
    </lineage>
</organism>
<name>A0A922MMF7_SPOEX</name>
<sequence>MSALSRKKRILNLALQMDENNYSDPTTNRNNNVERNNIESAVERGSNTSSPLPSDAQNIIVEMAEVYHAVFDDTYHTGVPELQVEVTEKNTHTTSQQVISLTQNKITTISEKQYDITENLISNTSLQVATTPPFSEDPYPEEELTPLNIEVTSSFNNSPALYLEEFEEPAVATPSTSQITLATPMPSPINVHRKCDDDFCPDHSSWIDSIQSEGTSGSTLTQQKKRRSRKRLVNKDNWSDVKRKYLKNLGKSYVSKRGKFVEDKVMGKPCNCRYKCAEKITEDQRLECFTRFWKLGSTEKQWRFVAKYVKRAPKNRCLNRSTPNNRQFTLKYFLPVKSLNADVTSINVCKTMFLKTLAVSESIIKTTFKKYDGVADFEEDHRGKHNHHKSIINNDMIKSVCDHVNSFVPVESHFIRKDSTKLYLDGSLSISRMFRMYSEWFDQNIYASKATTVRQYREIVNKNFNLGFHVPKKDQCEVCHAFTNNRTPTNEEIQKHKVHMDAKKIARAMKQKDKHDAIESQGSIVTAVFDFQKVLTCPHGQISIFYYKRKLSAYNFTVFNMGQKKAVCYMWDETVAKRGANEVGKGEPYLVKNMLQEKFFNFKTHVNDKLWNKNLRKQKILWTKVKEVFVDKSETNKLYFKYDLNEESYECLVIRNDTRNSSVLPALERAYSSPLKLTKDKYNDLESMCRSGVINATNAIFFRSLPYKCNNGNEDLSDESDE</sequence>
<protein>
    <submittedName>
        <fullName evidence="2">Uncharacterized protein</fullName>
    </submittedName>
</protein>